<feature type="non-terminal residue" evidence="1">
    <location>
        <position position="1"/>
    </location>
</feature>
<sequence>FHLCEIKPGSSDSRNEKRIYEWSLLLLVTEQSLLLHVCCCCELGARLHHDITKELLILVQ</sequence>
<reference evidence="1" key="2">
    <citation type="submission" date="2016-06" db="EMBL/GenBank/DDBJ databases">
        <title>The genome of a short-lived fish provides insights into sex chromosome evolution and the genetic control of aging.</title>
        <authorList>
            <person name="Reichwald K."/>
            <person name="Felder M."/>
            <person name="Petzold A."/>
            <person name="Koch P."/>
            <person name="Groth M."/>
            <person name="Platzer M."/>
        </authorList>
    </citation>
    <scope>NUCLEOTIDE SEQUENCE</scope>
    <source>
        <tissue evidence="1">Brain</tissue>
    </source>
</reference>
<gene>
    <name evidence="1" type="primary">Nfu_g_1_012228</name>
</gene>
<dbReference type="AlphaFoldDB" id="A0A1A8EPV4"/>
<proteinExistence type="predicted"/>
<protein>
    <submittedName>
        <fullName evidence="1">Uncharacterized protein</fullName>
    </submittedName>
</protein>
<evidence type="ECO:0000313" key="1">
    <source>
        <dbReference type="EMBL" id="SBQ49190.1"/>
    </source>
</evidence>
<dbReference type="EMBL" id="HAEB01002663">
    <property type="protein sequence ID" value="SBQ49190.1"/>
    <property type="molecule type" value="Transcribed_RNA"/>
</dbReference>
<accession>A0A1A8EPV4</accession>
<organism evidence="1">
    <name type="scientific">Nothobranchius korthausae</name>
    <dbReference type="NCBI Taxonomy" id="1143690"/>
    <lineage>
        <taxon>Eukaryota</taxon>
        <taxon>Metazoa</taxon>
        <taxon>Chordata</taxon>
        <taxon>Craniata</taxon>
        <taxon>Vertebrata</taxon>
        <taxon>Euteleostomi</taxon>
        <taxon>Actinopterygii</taxon>
        <taxon>Neopterygii</taxon>
        <taxon>Teleostei</taxon>
        <taxon>Neoteleostei</taxon>
        <taxon>Acanthomorphata</taxon>
        <taxon>Ovalentaria</taxon>
        <taxon>Atherinomorphae</taxon>
        <taxon>Cyprinodontiformes</taxon>
        <taxon>Nothobranchiidae</taxon>
        <taxon>Nothobranchius</taxon>
    </lineage>
</organism>
<feature type="non-terminal residue" evidence="1">
    <location>
        <position position="60"/>
    </location>
</feature>
<name>A0A1A8EPV4_9TELE</name>
<reference evidence="1" key="1">
    <citation type="submission" date="2016-05" db="EMBL/GenBank/DDBJ databases">
        <authorList>
            <person name="Lavstsen T."/>
            <person name="Jespersen J.S."/>
        </authorList>
    </citation>
    <scope>NUCLEOTIDE SEQUENCE</scope>
    <source>
        <tissue evidence="1">Brain</tissue>
    </source>
</reference>